<sequence>MELKHIDIARLSVSPANMRGGKKAPDLTNILPSVRARGVLVPLIVRQNGSPDAYEIVAGKRRYHAALAIMQESGSIDPLPCAVMAAGDDAAALEASLIENIARLDPDEMTRHETFTRLVREGRNVEDISLTFGLTALQVKRTLALGNLIPRIRNLYRTDRIDAVTVRHLTLATKAQQREWLALLDSESDHAPLGQNLKAWLMGGAAISTKVALFDVERHSGEIVSDLFGEDSYFACAADFWTAQIAAIEERAAAYREAGWPEVVVMGRGEYFHTWEHERCQKKKGGRVYVAISHRGEVTFHEGYITGKEARKREAGETLSKPLRPEVSAPIQNYIDLHRHAAVRASLLSQPEMALRLMLAHAIVGSPLWRADVEKQRANTDAIAESVEASASEAIFDAGRRAVLDLLGFDPETPTVTGGYAGDHGLPGLFNRLLGLSDEAVMSVLTVVMGETLAAGSAMVELLGVLLKVDMATVWQADDALLDSIRDKEVIGRIVADVAGDAVASANAGESVKVQRQIVRDCFAGANGREKQERWVPRWMAFPPSAYTERGGVGSAERWEAIAALRDTDNPATADEEPSLLQAA</sequence>
<dbReference type="InterPro" id="IPR050336">
    <property type="entry name" value="Chromosome_partition/occlusion"/>
</dbReference>
<dbReference type="GO" id="GO:0003677">
    <property type="term" value="F:DNA binding"/>
    <property type="evidence" value="ECO:0007669"/>
    <property type="project" value="InterPro"/>
</dbReference>
<proteinExistence type="inferred from homology"/>
<evidence type="ECO:0000313" key="4">
    <source>
        <dbReference type="Proteomes" id="UP000024329"/>
    </source>
</evidence>
<evidence type="ECO:0000256" key="1">
    <source>
        <dbReference type="ARBA" id="ARBA00006295"/>
    </source>
</evidence>
<dbReference type="InterPro" id="IPR036086">
    <property type="entry name" value="ParB/Sulfiredoxin_sf"/>
</dbReference>
<dbReference type="InterPro" id="IPR004437">
    <property type="entry name" value="ParB/RepB/Spo0J"/>
</dbReference>
<dbReference type="eggNOG" id="COG1475">
    <property type="taxonomic scope" value="Bacteria"/>
</dbReference>
<evidence type="ECO:0000313" key="3">
    <source>
        <dbReference type="EMBL" id="EZP84335.1"/>
    </source>
</evidence>
<organism evidence="3 4">
    <name type="scientific">Novosphingobium resinovorum</name>
    <dbReference type="NCBI Taxonomy" id="158500"/>
    <lineage>
        <taxon>Bacteria</taxon>
        <taxon>Pseudomonadati</taxon>
        <taxon>Pseudomonadota</taxon>
        <taxon>Alphaproteobacteria</taxon>
        <taxon>Sphingomonadales</taxon>
        <taxon>Sphingomonadaceae</taxon>
        <taxon>Novosphingobium</taxon>
    </lineage>
</organism>
<dbReference type="SUPFAM" id="SSF109709">
    <property type="entry name" value="KorB DNA-binding domain-like"/>
    <property type="match status" value="1"/>
</dbReference>
<dbReference type="NCBIfam" id="TIGR00180">
    <property type="entry name" value="parB_part"/>
    <property type="match status" value="1"/>
</dbReference>
<dbReference type="InterPro" id="IPR003115">
    <property type="entry name" value="ParB_N"/>
</dbReference>
<dbReference type="PANTHER" id="PTHR33375">
    <property type="entry name" value="CHROMOSOME-PARTITIONING PROTEIN PARB-RELATED"/>
    <property type="match status" value="1"/>
</dbReference>
<dbReference type="PANTHER" id="PTHR33375:SF7">
    <property type="entry name" value="CHROMOSOME 2-PARTITIONING PROTEIN PARB-RELATED"/>
    <property type="match status" value="1"/>
</dbReference>
<feature type="domain" description="ParB-like N-terminal" evidence="2">
    <location>
        <begin position="4"/>
        <end position="101"/>
    </location>
</feature>
<dbReference type="GO" id="GO:0007059">
    <property type="term" value="P:chromosome segregation"/>
    <property type="evidence" value="ECO:0007669"/>
    <property type="project" value="TreeGrafter"/>
</dbReference>
<dbReference type="GO" id="GO:0005694">
    <property type="term" value="C:chromosome"/>
    <property type="evidence" value="ECO:0007669"/>
    <property type="project" value="TreeGrafter"/>
</dbReference>
<dbReference type="AlphaFoldDB" id="A0A031K537"/>
<comment type="similarity">
    <text evidence="1">Belongs to the ParB family.</text>
</comment>
<dbReference type="Gene3D" id="1.10.10.2830">
    <property type="match status" value="1"/>
</dbReference>
<dbReference type="SUPFAM" id="SSF110849">
    <property type="entry name" value="ParB/Sulfiredoxin"/>
    <property type="match status" value="1"/>
</dbReference>
<accession>A0A031K537</accession>
<comment type="caution">
    <text evidence="3">The sequence shown here is derived from an EMBL/GenBank/DDBJ whole genome shotgun (WGS) entry which is preliminary data.</text>
</comment>
<dbReference type="EMBL" id="JFYZ01000001">
    <property type="protein sequence ID" value="EZP84335.1"/>
    <property type="molecule type" value="Genomic_DNA"/>
</dbReference>
<protein>
    <submittedName>
        <fullName evidence="3">ParB-like protein</fullName>
    </submittedName>
</protein>
<dbReference type="RefSeq" id="WP_036522456.1">
    <property type="nucleotide sequence ID" value="NZ_JFYZ01000001.1"/>
</dbReference>
<evidence type="ECO:0000259" key="2">
    <source>
        <dbReference type="SMART" id="SM00470"/>
    </source>
</evidence>
<dbReference type="PATRIC" id="fig|158500.4.peg.88"/>
<name>A0A031K537_9SPHN</name>
<dbReference type="Proteomes" id="UP000024329">
    <property type="component" value="Unassembled WGS sequence"/>
</dbReference>
<gene>
    <name evidence="3" type="ORF">BV97_00086</name>
</gene>
<dbReference type="Gene3D" id="3.90.1530.30">
    <property type="match status" value="1"/>
</dbReference>
<reference evidence="3 4" key="1">
    <citation type="submission" date="2014-03" db="EMBL/GenBank/DDBJ databases">
        <title>Whole genome sequence of Novosphingobium resinovorum KF1.</title>
        <authorList>
            <person name="Gan H.M."/>
            <person name="Gan H.Y."/>
            <person name="Chew T.H."/>
            <person name="Savka M.A."/>
        </authorList>
    </citation>
    <scope>NUCLEOTIDE SEQUENCE [LARGE SCALE GENOMIC DNA]</scope>
    <source>
        <strain evidence="3 4">KF1</strain>
    </source>
</reference>
<dbReference type="Pfam" id="PF02195">
    <property type="entry name" value="ParB_N"/>
    <property type="match status" value="1"/>
</dbReference>
<dbReference type="SMART" id="SM00470">
    <property type="entry name" value="ParB"/>
    <property type="match status" value="1"/>
</dbReference>